<dbReference type="SMART" id="SM00133">
    <property type="entry name" value="S_TK_X"/>
    <property type="match status" value="1"/>
</dbReference>
<dbReference type="EMBL" id="HBIZ01007367">
    <property type="protein sequence ID" value="CAE0751627.1"/>
    <property type="molecule type" value="Transcribed_RNA"/>
</dbReference>
<dbReference type="PROSITE" id="PS50003">
    <property type="entry name" value="PH_DOMAIN"/>
    <property type="match status" value="1"/>
</dbReference>
<evidence type="ECO:0000256" key="5">
    <source>
        <dbReference type="ARBA" id="ARBA00022679"/>
    </source>
</evidence>
<feature type="domain" description="AGC-kinase C-terminal" evidence="13">
    <location>
        <begin position="420"/>
        <end position="491"/>
    </location>
</feature>
<dbReference type="PROSITE" id="PS00108">
    <property type="entry name" value="PROTEIN_KINASE_ST"/>
    <property type="match status" value="1"/>
</dbReference>
<feature type="binding site" evidence="9">
    <location>
        <position position="190"/>
    </location>
    <ligand>
        <name>ATP</name>
        <dbReference type="ChEBI" id="CHEBI:30616"/>
    </ligand>
</feature>
<evidence type="ECO:0000256" key="10">
    <source>
        <dbReference type="RuleBase" id="RU000304"/>
    </source>
</evidence>
<keyword evidence="3 10" id="KW-0723">Serine/threonine-protein kinase</keyword>
<keyword evidence="8 9" id="KW-0067">ATP-binding</keyword>
<dbReference type="EC" id="2.7.11.1" evidence="2"/>
<evidence type="ECO:0000259" key="13">
    <source>
        <dbReference type="PROSITE" id="PS51285"/>
    </source>
</evidence>
<keyword evidence="6 9" id="KW-0547">Nucleotide-binding</keyword>
<dbReference type="PROSITE" id="PS50011">
    <property type="entry name" value="PROTEIN_KINASE_DOM"/>
    <property type="match status" value="1"/>
</dbReference>
<evidence type="ECO:0000256" key="3">
    <source>
        <dbReference type="ARBA" id="ARBA00022527"/>
    </source>
</evidence>
<keyword evidence="5" id="KW-0808">Transferase</keyword>
<evidence type="ECO:0000256" key="6">
    <source>
        <dbReference type="ARBA" id="ARBA00022741"/>
    </source>
</evidence>
<evidence type="ECO:0000259" key="11">
    <source>
        <dbReference type="PROSITE" id="PS50003"/>
    </source>
</evidence>
<proteinExistence type="inferred from homology"/>
<dbReference type="InterPro" id="IPR000961">
    <property type="entry name" value="AGC-kinase_C"/>
</dbReference>
<dbReference type="InterPro" id="IPR017892">
    <property type="entry name" value="Pkinase_C"/>
</dbReference>
<dbReference type="FunFam" id="1.10.510.10:FF:000008">
    <property type="entry name" value="Non-specific serine/threonine protein kinase"/>
    <property type="match status" value="1"/>
</dbReference>
<evidence type="ECO:0000256" key="4">
    <source>
        <dbReference type="ARBA" id="ARBA00022553"/>
    </source>
</evidence>
<dbReference type="SUPFAM" id="SSF56112">
    <property type="entry name" value="Protein kinase-like (PK-like)"/>
    <property type="match status" value="1"/>
</dbReference>
<dbReference type="Gene3D" id="1.10.510.10">
    <property type="entry name" value="Transferase(Phosphotransferase) domain 1"/>
    <property type="match status" value="1"/>
</dbReference>
<reference evidence="14" key="1">
    <citation type="submission" date="2021-01" db="EMBL/GenBank/DDBJ databases">
        <authorList>
            <person name="Corre E."/>
            <person name="Pelletier E."/>
            <person name="Niang G."/>
            <person name="Scheremetjew M."/>
            <person name="Finn R."/>
            <person name="Kale V."/>
            <person name="Holt S."/>
            <person name="Cochrane G."/>
            <person name="Meng A."/>
            <person name="Brown T."/>
            <person name="Cohen L."/>
        </authorList>
    </citation>
    <scope>NUCLEOTIDE SEQUENCE</scope>
    <source>
        <strain evidence="14">CCMP645</strain>
    </source>
</reference>
<gene>
    <name evidence="14" type="ORF">PCAR00345_LOCUS4212</name>
</gene>
<dbReference type="InterPro" id="IPR008271">
    <property type="entry name" value="Ser/Thr_kinase_AS"/>
</dbReference>
<dbReference type="CDD" id="cd00821">
    <property type="entry name" value="PH"/>
    <property type="match status" value="1"/>
</dbReference>
<organism evidence="14">
    <name type="scientific">Chrysotila carterae</name>
    <name type="common">Marine alga</name>
    <name type="synonym">Syracosphaera carterae</name>
    <dbReference type="NCBI Taxonomy" id="13221"/>
    <lineage>
        <taxon>Eukaryota</taxon>
        <taxon>Haptista</taxon>
        <taxon>Haptophyta</taxon>
        <taxon>Prymnesiophyceae</taxon>
        <taxon>Isochrysidales</taxon>
        <taxon>Isochrysidaceae</taxon>
        <taxon>Chrysotila</taxon>
    </lineage>
</organism>
<dbReference type="Gene3D" id="3.30.200.20">
    <property type="entry name" value="Phosphorylase Kinase, domain 1"/>
    <property type="match status" value="1"/>
</dbReference>
<dbReference type="SMART" id="SM00233">
    <property type="entry name" value="PH"/>
    <property type="match status" value="1"/>
</dbReference>
<comment type="similarity">
    <text evidence="1">Belongs to the protein kinase superfamily. AGC Ser/Thr protein kinase family. RAC subfamily.</text>
</comment>
<dbReference type="AlphaFoldDB" id="A0A7S4ETV2"/>
<protein>
    <recommendedName>
        <fullName evidence="2">non-specific serine/threonine protein kinase</fullName>
        <ecNumber evidence="2">2.7.11.1</ecNumber>
    </recommendedName>
</protein>
<feature type="domain" description="Protein kinase" evidence="12">
    <location>
        <begin position="161"/>
        <end position="419"/>
    </location>
</feature>
<evidence type="ECO:0000256" key="8">
    <source>
        <dbReference type="ARBA" id="ARBA00022840"/>
    </source>
</evidence>
<dbReference type="GO" id="GO:0005524">
    <property type="term" value="F:ATP binding"/>
    <property type="evidence" value="ECO:0007669"/>
    <property type="project" value="UniProtKB-UniRule"/>
</dbReference>
<dbReference type="Gene3D" id="2.30.29.30">
    <property type="entry name" value="Pleckstrin-homology domain (PH domain)/Phosphotyrosine-binding domain (PTB)"/>
    <property type="match status" value="1"/>
</dbReference>
<keyword evidence="7" id="KW-0418">Kinase</keyword>
<evidence type="ECO:0000256" key="9">
    <source>
        <dbReference type="PROSITE-ProRule" id="PRU10141"/>
    </source>
</evidence>
<dbReference type="InterPro" id="IPR011009">
    <property type="entry name" value="Kinase-like_dom_sf"/>
</dbReference>
<feature type="domain" description="PH" evidence="11">
    <location>
        <begin position="14"/>
        <end position="120"/>
    </location>
</feature>
<dbReference type="FunFam" id="2.30.29.30:FF:000286">
    <property type="entry name" value="PH-protein kinase domain containing protein"/>
    <property type="match status" value="1"/>
</dbReference>
<dbReference type="InterPro" id="IPR011993">
    <property type="entry name" value="PH-like_dom_sf"/>
</dbReference>
<dbReference type="InterPro" id="IPR001849">
    <property type="entry name" value="PH_domain"/>
</dbReference>
<evidence type="ECO:0000256" key="2">
    <source>
        <dbReference type="ARBA" id="ARBA00012513"/>
    </source>
</evidence>
<dbReference type="Pfam" id="PF00069">
    <property type="entry name" value="Pkinase"/>
    <property type="match status" value="1"/>
</dbReference>
<dbReference type="PROSITE" id="PS51285">
    <property type="entry name" value="AGC_KINASE_CTER"/>
    <property type="match status" value="1"/>
</dbReference>
<evidence type="ECO:0000256" key="7">
    <source>
        <dbReference type="ARBA" id="ARBA00022777"/>
    </source>
</evidence>
<dbReference type="SMART" id="SM00220">
    <property type="entry name" value="S_TKc"/>
    <property type="match status" value="1"/>
</dbReference>
<dbReference type="GO" id="GO:0004674">
    <property type="term" value="F:protein serine/threonine kinase activity"/>
    <property type="evidence" value="ECO:0007669"/>
    <property type="project" value="UniProtKB-KW"/>
</dbReference>
<dbReference type="InterPro" id="IPR017441">
    <property type="entry name" value="Protein_kinase_ATP_BS"/>
</dbReference>
<dbReference type="InterPro" id="IPR000719">
    <property type="entry name" value="Prot_kinase_dom"/>
</dbReference>
<dbReference type="PANTHER" id="PTHR24351">
    <property type="entry name" value="RIBOSOMAL PROTEIN S6 KINASE"/>
    <property type="match status" value="1"/>
</dbReference>
<evidence type="ECO:0000256" key="1">
    <source>
        <dbReference type="ARBA" id="ARBA00006935"/>
    </source>
</evidence>
<keyword evidence="4" id="KW-0597">Phosphoprotein</keyword>
<name>A0A7S4ETV2_CHRCT</name>
<dbReference type="PROSITE" id="PS00107">
    <property type="entry name" value="PROTEIN_KINASE_ATP"/>
    <property type="match status" value="1"/>
</dbReference>
<evidence type="ECO:0000313" key="14">
    <source>
        <dbReference type="EMBL" id="CAE0751627.1"/>
    </source>
</evidence>
<dbReference type="SUPFAM" id="SSF50729">
    <property type="entry name" value="PH domain-like"/>
    <property type="match status" value="1"/>
</dbReference>
<evidence type="ECO:0000259" key="12">
    <source>
        <dbReference type="PROSITE" id="PS50011"/>
    </source>
</evidence>
<dbReference type="Pfam" id="PF00169">
    <property type="entry name" value="PH"/>
    <property type="match status" value="1"/>
</dbReference>
<sequence length="494" mass="55125">MSGSEASYGNRASYVSKSGWLVKQGHIFRTWKKRWFVLDGPLLKYYKSAGIGDAQAPVLQELKGCVTLNQCEVTPLAPSEVDGRPFGFKLSPISKKIFFICAPDEEARQSWMSAVAQNSCARAGSTAELNPLEANDPDPAHVHNVATGVSDGEAGVRLSDFELLKVIGRGTYGKVMQVRLRETGEIFAMKVLKKENIFARGDPKDLQHTMAERNVLALLNSHAHPFILGLKFAFQTPAKLYYVLKFCNGGDLYYLLSRCKKFKEQQARFYAGEVFLAIEHLHSLGVIYRDLKPENVLLDSDGHVKLTDFGLVKEAETADTFCGTPVYLAPEIWQRRAYGCEVDFWSLGCVIYEMICGLPPFWADSIKDVYYKVLKTEPTFPPMSVECQTLIQAMLSREPSQRLGSGEGGSAAIRHHPFFAPQSWDDLFEKQIAPPFKSKASNQEDTNNFHALFTNQRPVDSLTSSAVLNAEQQAHFDGFTYGDLRPSQACRSSE</sequence>
<dbReference type="Pfam" id="PF00433">
    <property type="entry name" value="Pkinase_C"/>
    <property type="match status" value="1"/>
</dbReference>
<accession>A0A7S4ETV2</accession>